<dbReference type="RefSeq" id="WP_121939219.1">
    <property type="nucleotide sequence ID" value="NZ_REFR01000012.1"/>
</dbReference>
<keyword evidence="3" id="KW-1185">Reference proteome</keyword>
<name>A0A3M0CD85_9PROT</name>
<sequence length="506" mass="56799">MIRNRLPPVSCLALFALTMIAIGLSTLSPSAVGQTTLADITTARPDDHRTQLEHETGAKTQSFVDENSNSYPSYGDSTPFPDPQELQFEDWYARTGRSVEKALREFLDHSATPDLVFPAPDSREVSDFRSFFAYWFQRMSARSIPEDHSIPIETGVPNDDQATAVSQALTVGMIANNTKPLVPMSMDVPTSEAATVDGAMAIDLATHDERFLNVPMRKRMSRLSSGAQWRWVRLDRPTEGLWGLIEHPHRKEGRGVYMLREPRPGIIPIFLQAPHRYHDLGTLRILERLIKIHPYAAIGANTTRRFNCTKQKTSCRGSGKHSADFARRNDSHFLAISKAFSEEYLGSGIDHQVTAIVQLHGFGVEVPKNIKGFKECKAIEGQKRTQPKDSKACKIIEEQKRARSTADFIVSTGSADYQGTYAQRFTQCIRLKFGSNNLLFGRDVFNTLGATSNPVGQYLRQEEGRSEFLHIEISRPMRNRLLGDGTELAQFSNCLINTLDHRWSAQ</sequence>
<dbReference type="AlphaFoldDB" id="A0A3M0CD85"/>
<evidence type="ECO:0000313" key="3">
    <source>
        <dbReference type="Proteomes" id="UP000271227"/>
    </source>
</evidence>
<proteinExistence type="predicted"/>
<feature type="chain" id="PRO_5018209632" evidence="1">
    <location>
        <begin position="22"/>
        <end position="506"/>
    </location>
</feature>
<reference evidence="2 3" key="1">
    <citation type="submission" date="2018-10" db="EMBL/GenBank/DDBJ databases">
        <title>Genomic Encyclopedia of Archaeal and Bacterial Type Strains, Phase II (KMG-II): from individual species to whole genera.</title>
        <authorList>
            <person name="Goeker M."/>
        </authorList>
    </citation>
    <scope>NUCLEOTIDE SEQUENCE [LARGE SCALE GENOMIC DNA]</scope>
    <source>
        <strain evidence="2 3">DSM 25217</strain>
    </source>
</reference>
<dbReference type="OrthoDB" id="5519458at2"/>
<gene>
    <name evidence="2" type="ORF">BXY39_2543</name>
</gene>
<accession>A0A3M0CD85</accession>
<evidence type="ECO:0000313" key="2">
    <source>
        <dbReference type="EMBL" id="RMB04969.1"/>
    </source>
</evidence>
<dbReference type="EMBL" id="REFR01000012">
    <property type="protein sequence ID" value="RMB04969.1"/>
    <property type="molecule type" value="Genomic_DNA"/>
</dbReference>
<dbReference type="InParanoid" id="A0A3M0CD85"/>
<dbReference type="Proteomes" id="UP000271227">
    <property type="component" value="Unassembled WGS sequence"/>
</dbReference>
<protein>
    <submittedName>
        <fullName evidence="2">Uncharacterized protein</fullName>
    </submittedName>
</protein>
<organism evidence="2 3">
    <name type="scientific">Eilatimonas milleporae</name>
    <dbReference type="NCBI Taxonomy" id="911205"/>
    <lineage>
        <taxon>Bacteria</taxon>
        <taxon>Pseudomonadati</taxon>
        <taxon>Pseudomonadota</taxon>
        <taxon>Alphaproteobacteria</taxon>
        <taxon>Kordiimonadales</taxon>
        <taxon>Kordiimonadaceae</taxon>
        <taxon>Eilatimonas</taxon>
    </lineage>
</organism>
<keyword evidence="1" id="KW-0732">Signal</keyword>
<feature type="signal peptide" evidence="1">
    <location>
        <begin position="1"/>
        <end position="21"/>
    </location>
</feature>
<comment type="caution">
    <text evidence="2">The sequence shown here is derived from an EMBL/GenBank/DDBJ whole genome shotgun (WGS) entry which is preliminary data.</text>
</comment>
<evidence type="ECO:0000256" key="1">
    <source>
        <dbReference type="SAM" id="SignalP"/>
    </source>
</evidence>